<feature type="transmembrane region" description="Helical" evidence="6">
    <location>
        <begin position="85"/>
        <end position="103"/>
    </location>
</feature>
<accession>A0A8K1CKW5</accession>
<dbReference type="Pfam" id="PF01780">
    <property type="entry name" value="Ribosomal_L37ae"/>
    <property type="match status" value="1"/>
</dbReference>
<organism evidence="7 8">
    <name type="scientific">Pythium oligandrum</name>
    <name type="common">Mycoparasitic fungus</name>
    <dbReference type="NCBI Taxonomy" id="41045"/>
    <lineage>
        <taxon>Eukaryota</taxon>
        <taxon>Sar</taxon>
        <taxon>Stramenopiles</taxon>
        <taxon>Oomycota</taxon>
        <taxon>Peronosporomycetes</taxon>
        <taxon>Pythiales</taxon>
        <taxon>Pythiaceae</taxon>
        <taxon>Pythium</taxon>
    </lineage>
</organism>
<proteinExistence type="inferred from homology"/>
<evidence type="ECO:0000256" key="6">
    <source>
        <dbReference type="SAM" id="Phobius"/>
    </source>
</evidence>
<evidence type="ECO:0000256" key="2">
    <source>
        <dbReference type="ARBA" id="ARBA00022833"/>
    </source>
</evidence>
<comment type="similarity">
    <text evidence="1">Belongs to the eukaryotic ribosomal protein eL43 family.</text>
</comment>
<name>A0A8K1CKW5_PYTOL</name>
<dbReference type="HAMAP" id="MF_00327">
    <property type="entry name" value="Ribosomal_eL43"/>
    <property type="match status" value="1"/>
</dbReference>
<dbReference type="Gene3D" id="2.20.25.30">
    <property type="match status" value="1"/>
</dbReference>
<dbReference type="InterPro" id="IPR011331">
    <property type="entry name" value="Ribosomal_eL37/eL43"/>
</dbReference>
<protein>
    <recommendedName>
        <fullName evidence="9">60S ribosomal protein L37a</fullName>
    </recommendedName>
</protein>
<keyword evidence="2" id="KW-0862">Zinc</keyword>
<evidence type="ECO:0000256" key="3">
    <source>
        <dbReference type="ARBA" id="ARBA00022980"/>
    </source>
</evidence>
<sequence length="210" mass="23390">MHHIQDSGRGAAHHTHGGHPAIISDPRGTFRSATPDATRQIFAGQHVRLQNKWRTDIWIYMKNAHPFIALFTAHQWHPFKKRDRLLVFLIALVLAFLVCGLFATRDCCHTVADTPVAGKRTKKVGICGKYGTRYGSSLRKVVKKIEISQHAKYNCAFCGKDGIKRTVVGIWKCKSCHKTIAGGAYLLNTASAATVRSTLARIRKTRDESA</sequence>
<dbReference type="InterPro" id="IPR002674">
    <property type="entry name" value="Ribosomal_eL43"/>
</dbReference>
<dbReference type="GO" id="GO:0006412">
    <property type="term" value="P:translation"/>
    <property type="evidence" value="ECO:0007669"/>
    <property type="project" value="InterPro"/>
</dbReference>
<evidence type="ECO:0000256" key="1">
    <source>
        <dbReference type="ARBA" id="ARBA00008672"/>
    </source>
</evidence>
<keyword evidence="8" id="KW-1185">Reference proteome</keyword>
<keyword evidence="6" id="KW-0812">Transmembrane</keyword>
<dbReference type="PANTHER" id="PTHR48129:SF1">
    <property type="entry name" value="LARGE RIBOSOMAL SUBUNIT PROTEIN EL43"/>
    <property type="match status" value="1"/>
</dbReference>
<gene>
    <name evidence="7" type="ORF">Poli38472_008138</name>
</gene>
<evidence type="ECO:0008006" key="9">
    <source>
        <dbReference type="Google" id="ProtNLM"/>
    </source>
</evidence>
<evidence type="ECO:0000313" key="8">
    <source>
        <dbReference type="Proteomes" id="UP000794436"/>
    </source>
</evidence>
<evidence type="ECO:0000313" key="7">
    <source>
        <dbReference type="EMBL" id="TMW65496.1"/>
    </source>
</evidence>
<evidence type="ECO:0000256" key="5">
    <source>
        <dbReference type="SAM" id="MobiDB-lite"/>
    </source>
</evidence>
<dbReference type="InterPro" id="IPR050522">
    <property type="entry name" value="Ribosomal_protein_eL43"/>
</dbReference>
<dbReference type="GO" id="GO:1990904">
    <property type="term" value="C:ribonucleoprotein complex"/>
    <property type="evidence" value="ECO:0007669"/>
    <property type="project" value="UniProtKB-KW"/>
</dbReference>
<dbReference type="PANTHER" id="PTHR48129">
    <property type="entry name" value="60S RIBOSOMAL PROTEIN L37A"/>
    <property type="match status" value="1"/>
</dbReference>
<keyword evidence="4" id="KW-0687">Ribonucleoprotein</keyword>
<dbReference type="EMBL" id="SPLM01000037">
    <property type="protein sequence ID" value="TMW65496.1"/>
    <property type="molecule type" value="Genomic_DNA"/>
</dbReference>
<dbReference type="NCBIfam" id="TIGR00280">
    <property type="entry name" value="eL43_euk_arch"/>
    <property type="match status" value="1"/>
</dbReference>
<keyword evidence="3" id="KW-0689">Ribosomal protein</keyword>
<dbReference type="AlphaFoldDB" id="A0A8K1CKW5"/>
<keyword evidence="6" id="KW-1133">Transmembrane helix</keyword>
<evidence type="ECO:0000256" key="4">
    <source>
        <dbReference type="ARBA" id="ARBA00023274"/>
    </source>
</evidence>
<dbReference type="Proteomes" id="UP000794436">
    <property type="component" value="Unassembled WGS sequence"/>
</dbReference>
<dbReference type="GO" id="GO:0003735">
    <property type="term" value="F:structural constituent of ribosome"/>
    <property type="evidence" value="ECO:0007669"/>
    <property type="project" value="InterPro"/>
</dbReference>
<dbReference type="FunFam" id="2.20.25.30:FF:000002">
    <property type="entry name" value="60S ribosomal protein L37a"/>
    <property type="match status" value="1"/>
</dbReference>
<dbReference type="GO" id="GO:0005840">
    <property type="term" value="C:ribosome"/>
    <property type="evidence" value="ECO:0007669"/>
    <property type="project" value="UniProtKB-KW"/>
</dbReference>
<dbReference type="SUPFAM" id="SSF57829">
    <property type="entry name" value="Zn-binding ribosomal proteins"/>
    <property type="match status" value="1"/>
</dbReference>
<comment type="caution">
    <text evidence="7">The sequence shown here is derived from an EMBL/GenBank/DDBJ whole genome shotgun (WGS) entry which is preliminary data.</text>
</comment>
<feature type="region of interest" description="Disordered" evidence="5">
    <location>
        <begin position="1"/>
        <end position="29"/>
    </location>
</feature>
<keyword evidence="6" id="KW-0472">Membrane</keyword>
<reference evidence="7" key="1">
    <citation type="submission" date="2019-03" db="EMBL/GenBank/DDBJ databases">
        <title>Long read genome sequence of the mycoparasitic Pythium oligandrum ATCC 38472 isolated from sugarbeet rhizosphere.</title>
        <authorList>
            <person name="Gaulin E."/>
        </authorList>
    </citation>
    <scope>NUCLEOTIDE SEQUENCE</scope>
    <source>
        <strain evidence="7">ATCC 38472_TT</strain>
    </source>
</reference>
<dbReference type="InterPro" id="IPR011332">
    <property type="entry name" value="Ribosomal_zn-bd"/>
</dbReference>
<dbReference type="OrthoDB" id="10258345at2759"/>